<feature type="domain" description="F-box" evidence="2">
    <location>
        <begin position="26"/>
        <end position="64"/>
    </location>
</feature>
<evidence type="ECO:0000313" key="4">
    <source>
        <dbReference type="Proteomes" id="UP000694941"/>
    </source>
</evidence>
<proteinExistence type="predicted"/>
<dbReference type="SUPFAM" id="SSF81383">
    <property type="entry name" value="F-box domain"/>
    <property type="match status" value="1"/>
</dbReference>
<reference evidence="5" key="1">
    <citation type="submission" date="2025-08" db="UniProtKB">
        <authorList>
            <consortium name="RefSeq"/>
        </authorList>
    </citation>
    <scope>IDENTIFICATION</scope>
    <source>
        <tissue evidence="5">Muscle</tissue>
    </source>
</reference>
<dbReference type="Pfam" id="PF12937">
    <property type="entry name" value="F-box-like"/>
    <property type="match status" value="1"/>
</dbReference>
<evidence type="ECO:0000259" key="3">
    <source>
        <dbReference type="Pfam" id="PF25372"/>
    </source>
</evidence>
<dbReference type="RefSeq" id="XP_022246279.1">
    <property type="nucleotide sequence ID" value="XM_022390571.1"/>
</dbReference>
<evidence type="ECO:0000313" key="5">
    <source>
        <dbReference type="RefSeq" id="XP_022246279.1"/>
    </source>
</evidence>
<keyword evidence="4" id="KW-1185">Reference proteome</keyword>
<dbReference type="Gene3D" id="3.80.10.10">
    <property type="entry name" value="Ribonuclease Inhibitor"/>
    <property type="match status" value="3"/>
</dbReference>
<dbReference type="Proteomes" id="UP000694941">
    <property type="component" value="Unplaced"/>
</dbReference>
<feature type="domain" description="F-box/LRR-repeat protein 15-like leucin rich repeat" evidence="3">
    <location>
        <begin position="107"/>
        <end position="206"/>
    </location>
</feature>
<dbReference type="InterPro" id="IPR001611">
    <property type="entry name" value="Leu-rich_rpt"/>
</dbReference>
<dbReference type="PANTHER" id="PTHR13318:SF190">
    <property type="entry name" value="PARTNER OF PAIRED, ISOFORM B"/>
    <property type="match status" value="1"/>
</dbReference>
<name>A0ABM1SRM3_LIMPO</name>
<dbReference type="InterPro" id="IPR032675">
    <property type="entry name" value="LRR_dom_sf"/>
</dbReference>
<dbReference type="SUPFAM" id="SSF52047">
    <property type="entry name" value="RNI-like"/>
    <property type="match status" value="1"/>
</dbReference>
<dbReference type="PANTHER" id="PTHR13318">
    <property type="entry name" value="PARTNER OF PAIRED, ISOFORM B-RELATED"/>
    <property type="match status" value="1"/>
</dbReference>
<organism evidence="4 5">
    <name type="scientific">Limulus polyphemus</name>
    <name type="common">Atlantic horseshoe crab</name>
    <dbReference type="NCBI Taxonomy" id="6850"/>
    <lineage>
        <taxon>Eukaryota</taxon>
        <taxon>Metazoa</taxon>
        <taxon>Ecdysozoa</taxon>
        <taxon>Arthropoda</taxon>
        <taxon>Chelicerata</taxon>
        <taxon>Merostomata</taxon>
        <taxon>Xiphosura</taxon>
        <taxon>Limulidae</taxon>
        <taxon>Limulus</taxon>
    </lineage>
</organism>
<dbReference type="SMART" id="SM00367">
    <property type="entry name" value="LRR_CC"/>
    <property type="match status" value="11"/>
</dbReference>
<keyword evidence="1" id="KW-0833">Ubl conjugation pathway</keyword>
<dbReference type="InterPro" id="IPR057207">
    <property type="entry name" value="FBXL15_LRR"/>
</dbReference>
<dbReference type="SMART" id="SM00368">
    <property type="entry name" value="LRR_RI"/>
    <property type="match status" value="4"/>
</dbReference>
<dbReference type="InterPro" id="IPR036047">
    <property type="entry name" value="F-box-like_dom_sf"/>
</dbReference>
<accession>A0ABM1SRM3</accession>
<dbReference type="Pfam" id="PF25372">
    <property type="entry name" value="DUF7885"/>
    <property type="match status" value="2"/>
</dbReference>
<dbReference type="GeneID" id="106463147"/>
<dbReference type="CDD" id="cd22125">
    <property type="entry name" value="F-box_FBXL14"/>
    <property type="match status" value="1"/>
</dbReference>
<feature type="domain" description="F-box/LRR-repeat protein 15-like leucin rich repeat" evidence="3">
    <location>
        <begin position="296"/>
        <end position="366"/>
    </location>
</feature>
<dbReference type="Pfam" id="PF13516">
    <property type="entry name" value="LRR_6"/>
    <property type="match status" value="1"/>
</dbReference>
<dbReference type="InterPro" id="IPR006553">
    <property type="entry name" value="Leu-rich_rpt_Cys-con_subtyp"/>
</dbReference>
<evidence type="ECO:0000256" key="1">
    <source>
        <dbReference type="ARBA" id="ARBA00022786"/>
    </source>
</evidence>
<sequence>MFRVTMDSQTSSLCGEPTPHISCLYPEILALIFSHLNVRDKGRAAQVCSAWREAAYHKSVWRGVRARLHLRRANPSLFPSLVRRGIRRIQILSLRRSLRDVVLGVPNLESLNLIGCYNLSDSWLSHALVHEMPSLTDLNLSMCKQITDSSLERIAQHLQNLEILDLGGCCNITNTGLLLVAWGLRRLRSLNLRSSRHISDAGIGHLSGLNPEAADGTVALEHLGLQDCQKITDNALRQVSLGLHNVKSINLSFCASVTDFGLKFLARMCELRELNLRSCDNITDLGMAYLAEGGSRLTTLDISFCDKVGDQGLLHVSQGIFNLRNLSLNACPISDEGLSRIARTLSDLQYLNIGQCSRVTDKGLSLIADNFHQLRSIDLYGCTKITTVGLEKVMQLPCLSGLNLGLCPLWEKEDTQPVCDSVNVYK</sequence>
<gene>
    <name evidence="5" type="primary">LOC106463147</name>
</gene>
<dbReference type="InterPro" id="IPR001810">
    <property type="entry name" value="F-box_dom"/>
</dbReference>
<dbReference type="InterPro" id="IPR047932">
    <property type="entry name" value="FBXL14_F-box"/>
</dbReference>
<protein>
    <submittedName>
        <fullName evidence="5">F-box/LRR-repeat protein 14-like</fullName>
    </submittedName>
</protein>
<evidence type="ECO:0000259" key="2">
    <source>
        <dbReference type="Pfam" id="PF12937"/>
    </source>
</evidence>